<dbReference type="InterPro" id="IPR029060">
    <property type="entry name" value="PIN-like_dom_sf"/>
</dbReference>
<dbReference type="SUPFAM" id="SSF88723">
    <property type="entry name" value="PIN domain-like"/>
    <property type="match status" value="1"/>
</dbReference>
<gene>
    <name evidence="1" type="ORF">FJY75_13455</name>
</gene>
<dbReference type="AlphaFoldDB" id="A0A937XE53"/>
<protein>
    <submittedName>
        <fullName evidence="1">VapC toxin family PIN domain ribonuclease</fullName>
    </submittedName>
</protein>
<sequence length="54" mass="5881">MLLVDTSVWVDHLRRGNPALRAALDGAEVLCHPMVIGELACGDLKRRSEVLGLL</sequence>
<dbReference type="EMBL" id="VGIY01000511">
    <property type="protein sequence ID" value="MBM3318849.1"/>
    <property type="molecule type" value="Genomic_DNA"/>
</dbReference>
<feature type="non-terminal residue" evidence="1">
    <location>
        <position position="54"/>
    </location>
</feature>
<comment type="caution">
    <text evidence="1">The sequence shown here is derived from an EMBL/GenBank/DDBJ whole genome shotgun (WGS) entry which is preliminary data.</text>
</comment>
<evidence type="ECO:0000313" key="2">
    <source>
        <dbReference type="Proteomes" id="UP000748308"/>
    </source>
</evidence>
<accession>A0A937XE53</accession>
<evidence type="ECO:0000313" key="1">
    <source>
        <dbReference type="EMBL" id="MBM3318849.1"/>
    </source>
</evidence>
<proteinExistence type="predicted"/>
<name>A0A937XE53_UNCEI</name>
<reference evidence="1" key="1">
    <citation type="submission" date="2019-03" db="EMBL/GenBank/DDBJ databases">
        <title>Lake Tanganyika Metagenome-Assembled Genomes (MAGs).</title>
        <authorList>
            <person name="Tran P."/>
        </authorList>
    </citation>
    <scope>NUCLEOTIDE SEQUENCE</scope>
    <source>
        <strain evidence="1">M_DeepCast_400m_m2_100</strain>
    </source>
</reference>
<dbReference type="Proteomes" id="UP000748308">
    <property type="component" value="Unassembled WGS sequence"/>
</dbReference>
<dbReference type="Gene3D" id="3.40.50.1010">
    <property type="entry name" value="5'-nuclease"/>
    <property type="match status" value="1"/>
</dbReference>
<organism evidence="1 2">
    <name type="scientific">Eiseniibacteriota bacterium</name>
    <dbReference type="NCBI Taxonomy" id="2212470"/>
    <lineage>
        <taxon>Bacteria</taxon>
        <taxon>Candidatus Eiseniibacteriota</taxon>
    </lineage>
</organism>